<feature type="domain" description="Peptidase S1" evidence="15">
    <location>
        <begin position="25"/>
        <end position="257"/>
    </location>
</feature>
<dbReference type="Gene3D" id="2.40.10.10">
    <property type="entry name" value="Trypsin-like serine proteases"/>
    <property type="match status" value="1"/>
</dbReference>
<dbReference type="InterPro" id="IPR050127">
    <property type="entry name" value="Serine_Proteases_S1"/>
</dbReference>
<dbReference type="FunFam" id="2.40.10.10:FF:000077">
    <property type="entry name" value="Predicted protein"/>
    <property type="match status" value="1"/>
</dbReference>
<dbReference type="GO" id="GO:0006508">
    <property type="term" value="P:proteolysis"/>
    <property type="evidence" value="ECO:0007669"/>
    <property type="project" value="UniProtKB-KW"/>
</dbReference>
<dbReference type="PANTHER" id="PTHR24264:SF65">
    <property type="entry name" value="SRCR DOMAIN-CONTAINING PROTEIN"/>
    <property type="match status" value="1"/>
</dbReference>
<keyword evidence="7 13" id="KW-0720">Serine protease</keyword>
<dbReference type="InterPro" id="IPR043504">
    <property type="entry name" value="Peptidase_S1_PA_chymotrypsin"/>
</dbReference>
<evidence type="ECO:0000313" key="17">
    <source>
        <dbReference type="Proteomes" id="UP001562425"/>
    </source>
</evidence>
<evidence type="ECO:0000256" key="10">
    <source>
        <dbReference type="ARBA" id="ARBA00024195"/>
    </source>
</evidence>
<keyword evidence="6 13" id="KW-0378">Hydrolase</keyword>
<evidence type="ECO:0000256" key="7">
    <source>
        <dbReference type="ARBA" id="ARBA00022825"/>
    </source>
</evidence>
<proteinExistence type="inferred from homology"/>
<comment type="similarity">
    <text evidence="10">Belongs to the peptidase S1 family. CLIP subfamily.</text>
</comment>
<keyword evidence="9" id="KW-1015">Disulfide bond</keyword>
<dbReference type="PROSITE" id="PS50240">
    <property type="entry name" value="TRYPSIN_DOM"/>
    <property type="match status" value="1"/>
</dbReference>
<evidence type="ECO:0000256" key="4">
    <source>
        <dbReference type="ARBA" id="ARBA00022729"/>
    </source>
</evidence>
<dbReference type="InterPro" id="IPR033116">
    <property type="entry name" value="TRYPSIN_SER"/>
</dbReference>
<gene>
    <name evidence="16" type="ORF">pipiens_001678</name>
</gene>
<evidence type="ECO:0000256" key="11">
    <source>
        <dbReference type="ARBA" id="ARBA00038868"/>
    </source>
</evidence>
<evidence type="ECO:0000256" key="13">
    <source>
        <dbReference type="RuleBase" id="RU363034"/>
    </source>
</evidence>
<dbReference type="Proteomes" id="UP001562425">
    <property type="component" value="Unassembled WGS sequence"/>
</dbReference>
<comment type="function">
    <text evidence="12">Major function may be to aid in digestion of the blood meal.</text>
</comment>
<organism evidence="16 17">
    <name type="scientific">Culex pipiens pipiens</name>
    <name type="common">Northern house mosquito</name>
    <dbReference type="NCBI Taxonomy" id="38569"/>
    <lineage>
        <taxon>Eukaryota</taxon>
        <taxon>Metazoa</taxon>
        <taxon>Ecdysozoa</taxon>
        <taxon>Arthropoda</taxon>
        <taxon>Hexapoda</taxon>
        <taxon>Insecta</taxon>
        <taxon>Pterygota</taxon>
        <taxon>Neoptera</taxon>
        <taxon>Endopterygota</taxon>
        <taxon>Diptera</taxon>
        <taxon>Nematocera</taxon>
        <taxon>Culicoidea</taxon>
        <taxon>Culicidae</taxon>
        <taxon>Culicinae</taxon>
        <taxon>Culicini</taxon>
        <taxon>Culex</taxon>
        <taxon>Culex</taxon>
    </lineage>
</organism>
<keyword evidence="2" id="KW-0964">Secreted</keyword>
<evidence type="ECO:0000256" key="5">
    <source>
        <dbReference type="ARBA" id="ARBA00022757"/>
    </source>
</evidence>
<dbReference type="SUPFAM" id="SSF50494">
    <property type="entry name" value="Trypsin-like serine proteases"/>
    <property type="match status" value="1"/>
</dbReference>
<keyword evidence="4 14" id="KW-0732">Signal</keyword>
<accession>A0ABD1CC42</accession>
<feature type="chain" id="PRO_5044744648" description="trypsin" evidence="14">
    <location>
        <begin position="18"/>
        <end position="258"/>
    </location>
</feature>
<dbReference type="GO" id="GO:0004252">
    <property type="term" value="F:serine-type endopeptidase activity"/>
    <property type="evidence" value="ECO:0007669"/>
    <property type="project" value="UniProtKB-EC"/>
</dbReference>
<dbReference type="PROSITE" id="PS00134">
    <property type="entry name" value="TRYPSIN_HIS"/>
    <property type="match status" value="1"/>
</dbReference>
<keyword evidence="8" id="KW-0865">Zymogen</keyword>
<dbReference type="PRINTS" id="PR00722">
    <property type="entry name" value="CHYMOTRYPSIN"/>
</dbReference>
<sequence length="258" mass="27601">MSLKVLLLVAAAVAVRAASPDEFRIYNGQTAYIRNIPHQVALLNVSKPATNQHFCGGSLIGPQWILTAAHCVVNYTPAELNVRLGSSYFAQKGRVVPISRIVVHPRFKPSTMDNDLALLKITYEVFATGGAMRLSVPLPKSTEVFAQGTSCTISGWGQMENGRKSSVLKEATIPIANRKLCIRNYAGALISVTDNMICAGFFNATKDTCAGDSGGPLTCRGKLVGVTSFGKGCSVKNYPGLYASVAKARTWITQETGI</sequence>
<evidence type="ECO:0000256" key="12">
    <source>
        <dbReference type="ARBA" id="ARBA00060213"/>
    </source>
</evidence>
<evidence type="ECO:0000256" key="14">
    <source>
        <dbReference type="SAM" id="SignalP"/>
    </source>
</evidence>
<dbReference type="EMBL" id="JBEHCU010013815">
    <property type="protein sequence ID" value="KAL1373943.1"/>
    <property type="molecule type" value="Genomic_DNA"/>
</dbReference>
<protein>
    <recommendedName>
        <fullName evidence="11">trypsin</fullName>
        <ecNumber evidence="11">3.4.21.4</ecNumber>
    </recommendedName>
</protein>
<dbReference type="PANTHER" id="PTHR24264">
    <property type="entry name" value="TRYPSIN-RELATED"/>
    <property type="match status" value="1"/>
</dbReference>
<dbReference type="GO" id="GO:0005576">
    <property type="term" value="C:extracellular region"/>
    <property type="evidence" value="ECO:0007669"/>
    <property type="project" value="UniProtKB-SubCell"/>
</dbReference>
<name>A0ABD1CC42_CULPP</name>
<dbReference type="Pfam" id="PF00089">
    <property type="entry name" value="Trypsin"/>
    <property type="match status" value="1"/>
</dbReference>
<feature type="signal peptide" evidence="14">
    <location>
        <begin position="1"/>
        <end position="17"/>
    </location>
</feature>
<dbReference type="CDD" id="cd00190">
    <property type="entry name" value="Tryp_SPc"/>
    <property type="match status" value="1"/>
</dbReference>
<keyword evidence="5" id="KW-0222">Digestion</keyword>
<dbReference type="GO" id="GO:0007586">
    <property type="term" value="P:digestion"/>
    <property type="evidence" value="ECO:0007669"/>
    <property type="project" value="UniProtKB-KW"/>
</dbReference>
<dbReference type="InterPro" id="IPR001254">
    <property type="entry name" value="Trypsin_dom"/>
</dbReference>
<keyword evidence="17" id="KW-1185">Reference proteome</keyword>
<comment type="caution">
    <text evidence="16">The sequence shown here is derived from an EMBL/GenBank/DDBJ whole genome shotgun (WGS) entry which is preliminary data.</text>
</comment>
<dbReference type="AlphaFoldDB" id="A0ABD1CC42"/>
<evidence type="ECO:0000256" key="2">
    <source>
        <dbReference type="ARBA" id="ARBA00022525"/>
    </source>
</evidence>
<dbReference type="InterPro" id="IPR001314">
    <property type="entry name" value="Peptidase_S1A"/>
</dbReference>
<dbReference type="SMART" id="SM00020">
    <property type="entry name" value="Tryp_SPc"/>
    <property type="match status" value="1"/>
</dbReference>
<dbReference type="InterPro" id="IPR009003">
    <property type="entry name" value="Peptidase_S1_PA"/>
</dbReference>
<dbReference type="EC" id="3.4.21.4" evidence="11"/>
<evidence type="ECO:0000256" key="1">
    <source>
        <dbReference type="ARBA" id="ARBA00004613"/>
    </source>
</evidence>
<comment type="subcellular location">
    <subcellularLocation>
        <location evidence="1">Secreted</location>
    </subcellularLocation>
</comment>
<evidence type="ECO:0000313" key="16">
    <source>
        <dbReference type="EMBL" id="KAL1373943.1"/>
    </source>
</evidence>
<evidence type="ECO:0000256" key="8">
    <source>
        <dbReference type="ARBA" id="ARBA00023145"/>
    </source>
</evidence>
<evidence type="ECO:0000256" key="6">
    <source>
        <dbReference type="ARBA" id="ARBA00022801"/>
    </source>
</evidence>
<reference evidence="16 17" key="1">
    <citation type="submission" date="2024-05" db="EMBL/GenBank/DDBJ databases">
        <title>Culex pipiens pipiens assembly and annotation.</title>
        <authorList>
            <person name="Alout H."/>
            <person name="Durand T."/>
        </authorList>
    </citation>
    <scope>NUCLEOTIDE SEQUENCE [LARGE SCALE GENOMIC DNA]</scope>
    <source>
        <strain evidence="16">HA-2024</strain>
        <tissue evidence="16">Whole body</tissue>
    </source>
</reference>
<evidence type="ECO:0000256" key="3">
    <source>
        <dbReference type="ARBA" id="ARBA00022670"/>
    </source>
</evidence>
<dbReference type="InterPro" id="IPR018114">
    <property type="entry name" value="TRYPSIN_HIS"/>
</dbReference>
<evidence type="ECO:0000259" key="15">
    <source>
        <dbReference type="PROSITE" id="PS50240"/>
    </source>
</evidence>
<evidence type="ECO:0000256" key="9">
    <source>
        <dbReference type="ARBA" id="ARBA00023157"/>
    </source>
</evidence>
<dbReference type="PROSITE" id="PS00135">
    <property type="entry name" value="TRYPSIN_SER"/>
    <property type="match status" value="1"/>
</dbReference>
<keyword evidence="3 13" id="KW-0645">Protease</keyword>